<feature type="domain" description="FAD dependent oxidoreductase" evidence="7">
    <location>
        <begin position="27"/>
        <end position="445"/>
    </location>
</feature>
<organism evidence="8 9">
    <name type="scientific">Pleurostoma richardsiae</name>
    <dbReference type="NCBI Taxonomy" id="41990"/>
    <lineage>
        <taxon>Eukaryota</taxon>
        <taxon>Fungi</taxon>
        <taxon>Dikarya</taxon>
        <taxon>Ascomycota</taxon>
        <taxon>Pezizomycotina</taxon>
        <taxon>Sordariomycetes</taxon>
        <taxon>Sordariomycetidae</taxon>
        <taxon>Calosphaeriales</taxon>
        <taxon>Pleurostomataceae</taxon>
        <taxon>Pleurostoma</taxon>
    </lineage>
</organism>
<evidence type="ECO:0000256" key="1">
    <source>
        <dbReference type="ARBA" id="ARBA00001974"/>
    </source>
</evidence>
<dbReference type="InterPro" id="IPR045170">
    <property type="entry name" value="MTOX"/>
</dbReference>
<dbReference type="InterPro" id="IPR036188">
    <property type="entry name" value="FAD/NAD-bd_sf"/>
</dbReference>
<accession>A0AA38VTY1</accession>
<feature type="region of interest" description="Disordered" evidence="6">
    <location>
        <begin position="1"/>
        <end position="22"/>
    </location>
</feature>
<gene>
    <name evidence="8" type="ORF">NKR23_g3140</name>
</gene>
<dbReference type="PANTHER" id="PTHR10961">
    <property type="entry name" value="PEROXISOMAL SARCOSINE OXIDASE"/>
    <property type="match status" value="1"/>
</dbReference>
<reference evidence="8" key="1">
    <citation type="submission" date="2022-07" db="EMBL/GenBank/DDBJ databases">
        <title>Fungi with potential for degradation of polypropylene.</title>
        <authorList>
            <person name="Gostincar C."/>
        </authorList>
    </citation>
    <scope>NUCLEOTIDE SEQUENCE</scope>
    <source>
        <strain evidence="8">EXF-13308</strain>
    </source>
</reference>
<dbReference type="Pfam" id="PF01266">
    <property type="entry name" value="DAO"/>
    <property type="match status" value="1"/>
</dbReference>
<comment type="similarity">
    <text evidence="2">Belongs to the MSOX/MTOX family.</text>
</comment>
<evidence type="ECO:0000256" key="2">
    <source>
        <dbReference type="ARBA" id="ARBA00010989"/>
    </source>
</evidence>
<dbReference type="Gene3D" id="3.50.50.60">
    <property type="entry name" value="FAD/NAD(P)-binding domain"/>
    <property type="match status" value="1"/>
</dbReference>
<feature type="compositionally biased region" description="Low complexity" evidence="6">
    <location>
        <begin position="8"/>
        <end position="22"/>
    </location>
</feature>
<feature type="region of interest" description="Disordered" evidence="6">
    <location>
        <begin position="126"/>
        <end position="153"/>
    </location>
</feature>
<evidence type="ECO:0000256" key="3">
    <source>
        <dbReference type="ARBA" id="ARBA00022630"/>
    </source>
</evidence>
<evidence type="ECO:0000313" key="9">
    <source>
        <dbReference type="Proteomes" id="UP001174694"/>
    </source>
</evidence>
<dbReference type="SUPFAM" id="SSF51905">
    <property type="entry name" value="FAD/NAD(P)-binding domain"/>
    <property type="match status" value="1"/>
</dbReference>
<protein>
    <submittedName>
        <fullName evidence="8">FAD dependent oxidoreductase</fullName>
    </submittedName>
</protein>
<dbReference type="EMBL" id="JANBVO010000006">
    <property type="protein sequence ID" value="KAJ9151292.1"/>
    <property type="molecule type" value="Genomic_DNA"/>
</dbReference>
<dbReference type="Gene3D" id="3.30.9.10">
    <property type="entry name" value="D-Amino Acid Oxidase, subunit A, domain 2"/>
    <property type="match status" value="1"/>
</dbReference>
<dbReference type="Proteomes" id="UP001174694">
    <property type="component" value="Unassembled WGS sequence"/>
</dbReference>
<proteinExistence type="inferred from homology"/>
<comment type="caution">
    <text evidence="8">The sequence shown here is derived from an EMBL/GenBank/DDBJ whole genome shotgun (WGS) entry which is preliminary data.</text>
</comment>
<evidence type="ECO:0000259" key="7">
    <source>
        <dbReference type="Pfam" id="PF01266"/>
    </source>
</evidence>
<evidence type="ECO:0000256" key="6">
    <source>
        <dbReference type="SAM" id="MobiDB-lite"/>
    </source>
</evidence>
<dbReference type="InterPro" id="IPR006076">
    <property type="entry name" value="FAD-dep_OxRdtase"/>
</dbReference>
<keyword evidence="3" id="KW-0285">Flavoprotein</keyword>
<dbReference type="GO" id="GO:0050660">
    <property type="term" value="F:flavin adenine dinucleotide binding"/>
    <property type="evidence" value="ECO:0007669"/>
    <property type="project" value="InterPro"/>
</dbReference>
<comment type="cofactor">
    <cofactor evidence="1">
        <name>FAD</name>
        <dbReference type="ChEBI" id="CHEBI:57692"/>
    </cofactor>
</comment>
<dbReference type="GO" id="GO:0050031">
    <property type="term" value="F:L-pipecolate oxidase activity"/>
    <property type="evidence" value="ECO:0007669"/>
    <property type="project" value="TreeGrafter"/>
</dbReference>
<sequence>MAHQPANSTSFSSSSPTTSSFTTPSSVLIVGSGVFGLGTAYALTKRPSFSNTTITVVDRSTEPAVFPSPDASSVDTSRIIRADYADPAYAALAAEAQVEWRKNGDNELGGQGRYSETGLVLVADKPPSPSAVGQTSASVGDLPPVQAQPSKKSGMDYVRASWENVKDIAAKDPQLADSISELSGVEAIRGAVGTGGTSGSWGYINRSSGWADAEKSMAWLYDRVKETGRVQFVNGTVTSLNTAGNAVTGVTVSTGQTLSAELVIVATGAWTGALVDLSGQATATGQILAYMDITDAEQAQLAKMPTLLNMTSGLFVITPSNNVLKVARHAYGYVNPTTTVTAPLRPPDAATTATVSLPLTHLDDPALSIPVSGAAALRSALREMVPLPGIPERPFSRTRLCWYTDTPSGDFLIDYHPHWRGLFVATGGSGHGFKFLPVLGEKIADCVEGQCPPEFRTKWSWRETRGDAFQGWDAVVTEDGSRGGEPGLILQEELAKGAA</sequence>
<name>A0AA38VTY1_9PEZI</name>
<evidence type="ECO:0000256" key="5">
    <source>
        <dbReference type="ARBA" id="ARBA00023002"/>
    </source>
</evidence>
<dbReference type="PANTHER" id="PTHR10961:SF46">
    <property type="entry name" value="PEROXISOMAL SARCOSINE OXIDASE"/>
    <property type="match status" value="1"/>
</dbReference>
<evidence type="ECO:0000256" key="4">
    <source>
        <dbReference type="ARBA" id="ARBA00022827"/>
    </source>
</evidence>
<dbReference type="GO" id="GO:0004657">
    <property type="term" value="F:proline dehydrogenase activity"/>
    <property type="evidence" value="ECO:0007669"/>
    <property type="project" value="TreeGrafter"/>
</dbReference>
<evidence type="ECO:0000313" key="8">
    <source>
        <dbReference type="EMBL" id="KAJ9151292.1"/>
    </source>
</evidence>
<keyword evidence="5" id="KW-0560">Oxidoreductase</keyword>
<dbReference type="GO" id="GO:0008115">
    <property type="term" value="F:sarcosine oxidase activity"/>
    <property type="evidence" value="ECO:0007669"/>
    <property type="project" value="TreeGrafter"/>
</dbReference>
<keyword evidence="4" id="KW-0274">FAD</keyword>
<dbReference type="AlphaFoldDB" id="A0AA38VTY1"/>
<keyword evidence="9" id="KW-1185">Reference proteome</keyword>